<dbReference type="InterPro" id="IPR037104">
    <property type="entry name" value="Annexin_sf"/>
</dbReference>
<evidence type="ECO:0000313" key="5">
    <source>
        <dbReference type="Proteomes" id="UP001341840"/>
    </source>
</evidence>
<gene>
    <name evidence="4" type="ORF">PIB30_072280</name>
</gene>
<dbReference type="SUPFAM" id="SSF47874">
    <property type="entry name" value="Annexin"/>
    <property type="match status" value="1"/>
</dbReference>
<dbReference type="Gene3D" id="1.10.220.10">
    <property type="entry name" value="Annexin"/>
    <property type="match status" value="2"/>
</dbReference>
<reference evidence="4 5" key="1">
    <citation type="journal article" date="2023" name="Plants (Basel)">
        <title>Bridging the Gap: Combining Genomics and Transcriptomics Approaches to Understand Stylosanthes scabra, an Orphan Legume from the Brazilian Caatinga.</title>
        <authorList>
            <person name="Ferreira-Neto J.R.C."/>
            <person name="da Silva M.D."/>
            <person name="Binneck E."/>
            <person name="de Melo N.F."/>
            <person name="da Silva R.H."/>
            <person name="de Melo A.L.T.M."/>
            <person name="Pandolfi V."/>
            <person name="Bustamante F.O."/>
            <person name="Brasileiro-Vidal A.C."/>
            <person name="Benko-Iseppon A.M."/>
        </authorList>
    </citation>
    <scope>NUCLEOTIDE SEQUENCE [LARGE SCALE GENOMIC DNA]</scope>
    <source>
        <tissue evidence="4">Leaves</tissue>
    </source>
</reference>
<sequence>MATLVVPPVPPSARDDAMNLHHALTGIKCDTDAVVNLLAHRDATQRAEIDEEYKAIHTEELSASLEKGLMERRDAVIIRQCLAVDSSFHGATEILLAYLSNPREEEDDVDKELAGKDAKALYKAGEKRLGTDEDTFIQIFTEQSAPHLVAVNSYYNHVHGHSLRKGQP</sequence>
<evidence type="ECO:0008006" key="6">
    <source>
        <dbReference type="Google" id="ProtNLM"/>
    </source>
</evidence>
<keyword evidence="3" id="KW-0041">Annexin</keyword>
<dbReference type="PANTHER" id="PTHR10502">
    <property type="entry name" value="ANNEXIN"/>
    <property type="match status" value="1"/>
</dbReference>
<keyword evidence="5" id="KW-1185">Reference proteome</keyword>
<keyword evidence="2" id="KW-0677">Repeat</keyword>
<organism evidence="4 5">
    <name type="scientific">Stylosanthes scabra</name>
    <dbReference type="NCBI Taxonomy" id="79078"/>
    <lineage>
        <taxon>Eukaryota</taxon>
        <taxon>Viridiplantae</taxon>
        <taxon>Streptophyta</taxon>
        <taxon>Embryophyta</taxon>
        <taxon>Tracheophyta</taxon>
        <taxon>Spermatophyta</taxon>
        <taxon>Magnoliopsida</taxon>
        <taxon>eudicotyledons</taxon>
        <taxon>Gunneridae</taxon>
        <taxon>Pentapetalae</taxon>
        <taxon>rosids</taxon>
        <taxon>fabids</taxon>
        <taxon>Fabales</taxon>
        <taxon>Fabaceae</taxon>
        <taxon>Papilionoideae</taxon>
        <taxon>50 kb inversion clade</taxon>
        <taxon>dalbergioids sensu lato</taxon>
        <taxon>Dalbergieae</taxon>
        <taxon>Pterocarpus clade</taxon>
        <taxon>Stylosanthes</taxon>
    </lineage>
</organism>
<dbReference type="InterPro" id="IPR018502">
    <property type="entry name" value="Annexin_repeat"/>
</dbReference>
<comment type="similarity">
    <text evidence="1">Belongs to the annexin family.</text>
</comment>
<evidence type="ECO:0000256" key="1">
    <source>
        <dbReference type="ARBA" id="ARBA00007831"/>
    </source>
</evidence>
<name>A0ABU6XPA4_9FABA</name>
<evidence type="ECO:0000256" key="3">
    <source>
        <dbReference type="ARBA" id="ARBA00023216"/>
    </source>
</evidence>
<dbReference type="Pfam" id="PF00191">
    <property type="entry name" value="Annexin"/>
    <property type="match status" value="2"/>
</dbReference>
<protein>
    <recommendedName>
        <fullName evidence="6">Annexin</fullName>
    </recommendedName>
</protein>
<proteinExistence type="inferred from homology"/>
<dbReference type="PANTHER" id="PTHR10502:SF102">
    <property type="entry name" value="ANNEXIN B11"/>
    <property type="match status" value="1"/>
</dbReference>
<comment type="caution">
    <text evidence="4">The sequence shown here is derived from an EMBL/GenBank/DDBJ whole genome shotgun (WGS) entry which is preliminary data.</text>
</comment>
<evidence type="ECO:0000313" key="4">
    <source>
        <dbReference type="EMBL" id="MED6199046.1"/>
    </source>
</evidence>
<evidence type="ECO:0000256" key="2">
    <source>
        <dbReference type="ARBA" id="ARBA00022737"/>
    </source>
</evidence>
<dbReference type="PROSITE" id="PS51897">
    <property type="entry name" value="ANNEXIN_2"/>
    <property type="match status" value="1"/>
</dbReference>
<dbReference type="Proteomes" id="UP001341840">
    <property type="component" value="Unassembled WGS sequence"/>
</dbReference>
<dbReference type="EMBL" id="JASCZI010212301">
    <property type="protein sequence ID" value="MED6199046.1"/>
    <property type="molecule type" value="Genomic_DNA"/>
</dbReference>
<accession>A0ABU6XPA4</accession>